<dbReference type="SUPFAM" id="SSF52540">
    <property type="entry name" value="P-loop containing nucleoside triphosphate hydrolases"/>
    <property type="match status" value="1"/>
</dbReference>
<dbReference type="PANTHER" id="PTHR24221">
    <property type="entry name" value="ATP-BINDING CASSETTE SUB-FAMILY B"/>
    <property type="match status" value="1"/>
</dbReference>
<keyword evidence="5" id="KW-0067">ATP-binding</keyword>
<evidence type="ECO:0000256" key="4">
    <source>
        <dbReference type="ARBA" id="ARBA00022741"/>
    </source>
</evidence>
<evidence type="ECO:0000256" key="3">
    <source>
        <dbReference type="ARBA" id="ARBA00022692"/>
    </source>
</evidence>
<reference evidence="11 12" key="1">
    <citation type="submission" date="2014-05" db="EMBL/GenBank/DDBJ databases">
        <title>Whole genome shotgun sequence of Rhizobium rhizogenes NBRC 13257.</title>
        <authorList>
            <person name="Katano-Makiyama Y."/>
            <person name="Hosoyama A."/>
            <person name="Hashimoto M."/>
            <person name="Hosoyama Y."/>
            <person name="Noguchi M."/>
            <person name="Tsuchikane K."/>
            <person name="Kimura A."/>
            <person name="Ohji S."/>
            <person name="Ichikawa N."/>
            <person name="Yamazoe A."/>
            <person name="Fujita N."/>
        </authorList>
    </citation>
    <scope>NUCLEOTIDE SEQUENCE [LARGE SCALE GENOMIC DNA]</scope>
    <source>
        <strain evidence="11 12">NBRC 13257</strain>
    </source>
</reference>
<gene>
    <name evidence="11" type="ORF">RRH01S_02_02370</name>
</gene>
<feature type="domain" description="ABC transporter" evidence="9">
    <location>
        <begin position="364"/>
        <end position="598"/>
    </location>
</feature>
<dbReference type="EMBL" id="BAYX01000002">
    <property type="protein sequence ID" value="GAJ91569.1"/>
    <property type="molecule type" value="Genomic_DNA"/>
</dbReference>
<dbReference type="InterPro" id="IPR003593">
    <property type="entry name" value="AAA+_ATPase"/>
</dbReference>
<feature type="transmembrane region" description="Helical" evidence="8">
    <location>
        <begin position="157"/>
        <end position="179"/>
    </location>
</feature>
<dbReference type="Pfam" id="PF00005">
    <property type="entry name" value="ABC_tran"/>
    <property type="match status" value="1"/>
</dbReference>
<keyword evidence="7 8" id="KW-0472">Membrane</keyword>
<dbReference type="SUPFAM" id="SSF90123">
    <property type="entry name" value="ABC transporter transmembrane region"/>
    <property type="match status" value="1"/>
</dbReference>
<evidence type="ECO:0000259" key="10">
    <source>
        <dbReference type="PROSITE" id="PS50929"/>
    </source>
</evidence>
<dbReference type="InterPro" id="IPR017871">
    <property type="entry name" value="ABC_transporter-like_CS"/>
</dbReference>
<dbReference type="InterPro" id="IPR011527">
    <property type="entry name" value="ABC1_TM_dom"/>
</dbReference>
<dbReference type="GO" id="GO:0005886">
    <property type="term" value="C:plasma membrane"/>
    <property type="evidence" value="ECO:0007669"/>
    <property type="project" value="UniProtKB-SubCell"/>
</dbReference>
<dbReference type="InterPro" id="IPR027417">
    <property type="entry name" value="P-loop_NTPase"/>
</dbReference>
<protein>
    <submittedName>
        <fullName evidence="11">ABC transporter permease/ATP-binding protein</fullName>
    </submittedName>
</protein>
<dbReference type="GO" id="GO:0016887">
    <property type="term" value="F:ATP hydrolysis activity"/>
    <property type="evidence" value="ECO:0007669"/>
    <property type="project" value="InterPro"/>
</dbReference>
<dbReference type="InterPro" id="IPR039421">
    <property type="entry name" value="Type_1_exporter"/>
</dbReference>
<evidence type="ECO:0000256" key="2">
    <source>
        <dbReference type="ARBA" id="ARBA00005417"/>
    </source>
</evidence>
<dbReference type="GO" id="GO:0140359">
    <property type="term" value="F:ABC-type transporter activity"/>
    <property type="evidence" value="ECO:0007669"/>
    <property type="project" value="InterPro"/>
</dbReference>
<dbReference type="AlphaFoldDB" id="A0AA87U2W0"/>
<evidence type="ECO:0000313" key="12">
    <source>
        <dbReference type="Proteomes" id="UP000026941"/>
    </source>
</evidence>
<feature type="transmembrane region" description="Helical" evidence="8">
    <location>
        <begin position="185"/>
        <end position="203"/>
    </location>
</feature>
<keyword evidence="4" id="KW-0547">Nucleotide-binding</keyword>
<accession>A0AA87U2W0</accession>
<evidence type="ECO:0000256" key="7">
    <source>
        <dbReference type="ARBA" id="ARBA00023136"/>
    </source>
</evidence>
<evidence type="ECO:0000256" key="5">
    <source>
        <dbReference type="ARBA" id="ARBA00022840"/>
    </source>
</evidence>
<proteinExistence type="inferred from homology"/>
<dbReference type="InterPro" id="IPR003439">
    <property type="entry name" value="ABC_transporter-like_ATP-bd"/>
</dbReference>
<name>A0AA87U2W0_RHIRH</name>
<feature type="transmembrane region" description="Helical" evidence="8">
    <location>
        <begin position="38"/>
        <end position="59"/>
    </location>
</feature>
<comment type="similarity">
    <text evidence="2">Belongs to the ABC transporter superfamily.</text>
</comment>
<dbReference type="PANTHER" id="PTHR24221:SF654">
    <property type="entry name" value="ATP-BINDING CASSETTE SUB-FAMILY B MEMBER 6"/>
    <property type="match status" value="1"/>
</dbReference>
<comment type="caution">
    <text evidence="11">The sequence shown here is derived from an EMBL/GenBank/DDBJ whole genome shotgun (WGS) entry which is preliminary data.</text>
</comment>
<dbReference type="Pfam" id="PF00664">
    <property type="entry name" value="ABC_membrane"/>
    <property type="match status" value="1"/>
</dbReference>
<evidence type="ECO:0000259" key="9">
    <source>
        <dbReference type="PROSITE" id="PS50893"/>
    </source>
</evidence>
<dbReference type="SMART" id="SM00382">
    <property type="entry name" value="AAA"/>
    <property type="match status" value="1"/>
</dbReference>
<sequence length="628" mass="70178">MADRKKTISADSSNPLNTLVNLWPYMWPTGRMDLKMRVVWATVYLLISKFFLLLVPYFFKWSVDALNGKLDMQGILPAFMVGALALIVATNVTRLIQLGLNQLRDSLFASVGQYAVRQLAYRTFVHIHELSLRFHLERKTGGLSRVIERGTKGIETIVRFTILNTVPTFVEFLLTAIIFWRGYGFSYLAITAVTVWLYIWFTVKASDWRISIRRTMNESDTDANTKAIDSLLNFETVKYFGNEEMEAKRFDQSMARYEKAATGVWTSLGWLNFGQGVIFGLGTTVMMVVSGWAVLNGHQTVGDFVFINAMLLQLSVPLNFIGFVYREIRQGLTDIEEMFDLLEVKPEVTDAPDARELVIGQGAISFKDVHFAYDAARPILKGISFEVPAGKTVAVVGPSGAGKSTLSRLLYRFYDVQSGTITIDDQDLRTVTQKSLRKVIGMVPQDTVLFNDTIAYNIRYGRTGASEDEVMAAAEIAQIGDFIRQLPEGFETKVGERGLKLSGGEKQRVAIARTVLKAPPVLILDEATSALDTTTEQEIQTALDVVSKNRTTLVIAHRLSTVIGADEIIVLKSGEIAERGTHAVLLEQNGLYASMWNRQREATQAEEHLKQVRENDDLGVVNRLAPAR</sequence>
<dbReference type="Proteomes" id="UP000026941">
    <property type="component" value="Unassembled WGS sequence"/>
</dbReference>
<dbReference type="CDD" id="cd03253">
    <property type="entry name" value="ABCC_ATM1_transporter"/>
    <property type="match status" value="1"/>
</dbReference>
<dbReference type="CDD" id="cd18582">
    <property type="entry name" value="ABC_6TM_ATM1_ABCB7"/>
    <property type="match status" value="1"/>
</dbReference>
<dbReference type="PROSITE" id="PS50929">
    <property type="entry name" value="ABC_TM1F"/>
    <property type="match status" value="1"/>
</dbReference>
<dbReference type="FunFam" id="3.40.50.300:FF:003468">
    <property type="entry name" value="ABC transporter"/>
    <property type="match status" value="1"/>
</dbReference>
<dbReference type="InterPro" id="IPR036640">
    <property type="entry name" value="ABC1_TM_sf"/>
</dbReference>
<evidence type="ECO:0000313" key="11">
    <source>
        <dbReference type="EMBL" id="GAJ91569.1"/>
    </source>
</evidence>
<dbReference type="GeneID" id="86847896"/>
<dbReference type="Gene3D" id="1.20.1560.10">
    <property type="entry name" value="ABC transporter type 1, transmembrane domain"/>
    <property type="match status" value="1"/>
</dbReference>
<dbReference type="RefSeq" id="WP_007693042.1">
    <property type="nucleotide sequence ID" value="NZ_BAYX01000002.1"/>
</dbReference>
<organism evidence="11 12">
    <name type="scientific">Rhizobium rhizogenes NBRC 13257</name>
    <dbReference type="NCBI Taxonomy" id="1220581"/>
    <lineage>
        <taxon>Bacteria</taxon>
        <taxon>Pseudomonadati</taxon>
        <taxon>Pseudomonadota</taxon>
        <taxon>Alphaproteobacteria</taxon>
        <taxon>Hyphomicrobiales</taxon>
        <taxon>Rhizobiaceae</taxon>
        <taxon>Rhizobium/Agrobacterium group</taxon>
        <taxon>Rhizobium</taxon>
    </lineage>
</organism>
<dbReference type="GO" id="GO:0005524">
    <property type="term" value="F:ATP binding"/>
    <property type="evidence" value="ECO:0007669"/>
    <property type="project" value="UniProtKB-KW"/>
</dbReference>
<dbReference type="PROSITE" id="PS00211">
    <property type="entry name" value="ABC_TRANSPORTER_1"/>
    <property type="match status" value="1"/>
</dbReference>
<feature type="transmembrane region" description="Helical" evidence="8">
    <location>
        <begin position="301"/>
        <end position="325"/>
    </location>
</feature>
<keyword evidence="6 8" id="KW-1133">Transmembrane helix</keyword>
<feature type="transmembrane region" description="Helical" evidence="8">
    <location>
        <begin position="277"/>
        <end position="295"/>
    </location>
</feature>
<keyword evidence="3 8" id="KW-0812">Transmembrane</keyword>
<dbReference type="Gene3D" id="3.40.50.300">
    <property type="entry name" value="P-loop containing nucleotide triphosphate hydrolases"/>
    <property type="match status" value="1"/>
</dbReference>
<evidence type="ECO:0000256" key="6">
    <source>
        <dbReference type="ARBA" id="ARBA00022989"/>
    </source>
</evidence>
<comment type="subcellular location">
    <subcellularLocation>
        <location evidence="1">Cell membrane</location>
        <topology evidence="1">Multi-pass membrane protein</topology>
    </subcellularLocation>
</comment>
<feature type="domain" description="ABC transmembrane type-1" evidence="10">
    <location>
        <begin position="39"/>
        <end position="330"/>
    </location>
</feature>
<evidence type="ECO:0000256" key="8">
    <source>
        <dbReference type="SAM" id="Phobius"/>
    </source>
</evidence>
<feature type="transmembrane region" description="Helical" evidence="8">
    <location>
        <begin position="74"/>
        <end position="96"/>
    </location>
</feature>
<evidence type="ECO:0000256" key="1">
    <source>
        <dbReference type="ARBA" id="ARBA00004651"/>
    </source>
</evidence>
<dbReference type="PROSITE" id="PS50893">
    <property type="entry name" value="ABC_TRANSPORTER_2"/>
    <property type="match status" value="1"/>
</dbReference>